<evidence type="ECO:0000256" key="3">
    <source>
        <dbReference type="ARBA" id="ARBA00022989"/>
    </source>
</evidence>
<keyword evidence="8" id="KW-1185">Reference proteome</keyword>
<dbReference type="GO" id="GO:0016020">
    <property type="term" value="C:membrane"/>
    <property type="evidence" value="ECO:0007669"/>
    <property type="project" value="UniProtKB-SubCell"/>
</dbReference>
<dbReference type="Pfam" id="PF00083">
    <property type="entry name" value="Sugar_tr"/>
    <property type="match status" value="1"/>
</dbReference>
<keyword evidence="3 5" id="KW-1133">Transmembrane helix</keyword>
<gene>
    <name evidence="7" type="ORF">AFUS01_LOCUS32667</name>
</gene>
<evidence type="ECO:0000259" key="6">
    <source>
        <dbReference type="PROSITE" id="PS50850"/>
    </source>
</evidence>
<sequence length="578" mass="64549">MYRRARRGSEEKPKEPFKMKFDSVLPMIGEFGPYQRRIYALVCLPTICCAMHKLAWVFLGAKVSFRCKLPVEWDNATYDLPEGVFKNMTFLNDEKEQCSRYNANFSGYPENLIPTNEQVGCGGEYVYDLSKYESSAFMEFGLMCDRKALYATAQALFMVGILLGSIIFGVLSDIFGRRPVFFFSLVIQVVFGILAGVAPDYTTFVIARIIVGASTSGIFLVGFVIAMEMVGPSKRVIAGVVCQYFFTAGYLVTGTMAYLIKDWRHLQIALSVPGVVLLSYWWFLPESIRWLLTRGRKAEANAILRKVAVENKVTLPEEVYDGLCDDDKKETNTVNFLRVLQFPKLRLRSANIFLNWFVNSGVYYGLSLNTSSLGGNDYINFLISGAVEVPAYTFLLLSLNRLGRKYVLCGCMLAGGFFMAICGAIPENLNWLLITSSMIGKLCITASYGVIYILSAENFPTVVRNAGMGASSMFARVGGILAAYIVELGDFWKPLPLLIFGGASIIGGGLALFIPETLGKRLPETLEDGEKFGTASYEKTKIHRELESWLTFKNFIVILSMYLRFNSMEVRACAFMAK</sequence>
<evidence type="ECO:0000256" key="2">
    <source>
        <dbReference type="ARBA" id="ARBA00022692"/>
    </source>
</evidence>
<feature type="transmembrane region" description="Helical" evidence="5">
    <location>
        <begin position="497"/>
        <end position="514"/>
    </location>
</feature>
<feature type="transmembrane region" description="Helical" evidence="5">
    <location>
        <begin position="406"/>
        <end position="426"/>
    </location>
</feature>
<dbReference type="InterPro" id="IPR020846">
    <property type="entry name" value="MFS_dom"/>
</dbReference>
<reference evidence="7" key="1">
    <citation type="submission" date="2021-06" db="EMBL/GenBank/DDBJ databases">
        <authorList>
            <person name="Hodson N. C."/>
            <person name="Mongue J. A."/>
            <person name="Jaron S. K."/>
        </authorList>
    </citation>
    <scope>NUCLEOTIDE SEQUENCE</scope>
</reference>
<keyword evidence="4 5" id="KW-0472">Membrane</keyword>
<comment type="subcellular location">
    <subcellularLocation>
        <location evidence="1">Membrane</location>
        <topology evidence="1">Multi-pass membrane protein</topology>
    </subcellularLocation>
</comment>
<keyword evidence="2 5" id="KW-0812">Transmembrane</keyword>
<evidence type="ECO:0000256" key="5">
    <source>
        <dbReference type="SAM" id="Phobius"/>
    </source>
</evidence>
<dbReference type="EMBL" id="CAJVCH010526224">
    <property type="protein sequence ID" value="CAG7822389.1"/>
    <property type="molecule type" value="Genomic_DNA"/>
</dbReference>
<feature type="transmembrane region" description="Helical" evidence="5">
    <location>
        <begin position="204"/>
        <end position="225"/>
    </location>
</feature>
<feature type="transmembrane region" description="Helical" evidence="5">
    <location>
        <begin position="378"/>
        <end position="399"/>
    </location>
</feature>
<organism evidence="7 8">
    <name type="scientific">Allacma fusca</name>
    <dbReference type="NCBI Taxonomy" id="39272"/>
    <lineage>
        <taxon>Eukaryota</taxon>
        <taxon>Metazoa</taxon>
        <taxon>Ecdysozoa</taxon>
        <taxon>Arthropoda</taxon>
        <taxon>Hexapoda</taxon>
        <taxon>Collembola</taxon>
        <taxon>Symphypleona</taxon>
        <taxon>Sminthuridae</taxon>
        <taxon>Allacma</taxon>
    </lineage>
</organism>
<name>A0A8J2PHZ6_9HEXA</name>
<feature type="transmembrane region" description="Helical" evidence="5">
    <location>
        <begin position="466"/>
        <end position="485"/>
    </location>
</feature>
<feature type="transmembrane region" description="Helical" evidence="5">
    <location>
        <begin position="237"/>
        <end position="260"/>
    </location>
</feature>
<comment type="caution">
    <text evidence="7">The sequence shown here is derived from an EMBL/GenBank/DDBJ whole genome shotgun (WGS) entry which is preliminary data.</text>
</comment>
<evidence type="ECO:0000313" key="8">
    <source>
        <dbReference type="Proteomes" id="UP000708208"/>
    </source>
</evidence>
<accession>A0A8J2PHZ6</accession>
<feature type="transmembrane region" description="Helical" evidence="5">
    <location>
        <begin position="148"/>
        <end position="168"/>
    </location>
</feature>
<evidence type="ECO:0000256" key="1">
    <source>
        <dbReference type="ARBA" id="ARBA00004141"/>
    </source>
</evidence>
<feature type="transmembrane region" description="Helical" evidence="5">
    <location>
        <begin position="266"/>
        <end position="284"/>
    </location>
</feature>
<dbReference type="Proteomes" id="UP000708208">
    <property type="component" value="Unassembled WGS sequence"/>
</dbReference>
<dbReference type="GO" id="GO:0022857">
    <property type="term" value="F:transmembrane transporter activity"/>
    <property type="evidence" value="ECO:0007669"/>
    <property type="project" value="InterPro"/>
</dbReference>
<feature type="transmembrane region" description="Helical" evidence="5">
    <location>
        <begin position="347"/>
        <end position="366"/>
    </location>
</feature>
<feature type="domain" description="Major facilitator superfamily (MFS) profile" evidence="6">
    <location>
        <begin position="95"/>
        <end position="519"/>
    </location>
</feature>
<dbReference type="InterPro" id="IPR005828">
    <property type="entry name" value="MFS_sugar_transport-like"/>
</dbReference>
<protein>
    <recommendedName>
        <fullName evidence="6">Major facilitator superfamily (MFS) profile domain-containing protein</fullName>
    </recommendedName>
</protein>
<dbReference type="OrthoDB" id="3936150at2759"/>
<feature type="transmembrane region" description="Helical" evidence="5">
    <location>
        <begin position="432"/>
        <end position="454"/>
    </location>
</feature>
<evidence type="ECO:0000313" key="7">
    <source>
        <dbReference type="EMBL" id="CAG7822389.1"/>
    </source>
</evidence>
<proteinExistence type="predicted"/>
<dbReference type="AlphaFoldDB" id="A0A8J2PHZ6"/>
<evidence type="ECO:0000256" key="4">
    <source>
        <dbReference type="ARBA" id="ARBA00023136"/>
    </source>
</evidence>
<dbReference type="PROSITE" id="PS50850">
    <property type="entry name" value="MFS"/>
    <property type="match status" value="1"/>
</dbReference>
<feature type="transmembrane region" description="Helical" evidence="5">
    <location>
        <begin position="38"/>
        <end position="59"/>
    </location>
</feature>
<feature type="transmembrane region" description="Helical" evidence="5">
    <location>
        <begin position="180"/>
        <end position="198"/>
    </location>
</feature>
<dbReference type="CDD" id="cd17317">
    <property type="entry name" value="MFS_SLC22"/>
    <property type="match status" value="1"/>
</dbReference>
<dbReference type="PANTHER" id="PTHR24064">
    <property type="entry name" value="SOLUTE CARRIER FAMILY 22 MEMBER"/>
    <property type="match status" value="1"/>
</dbReference>